<feature type="non-terminal residue" evidence="3">
    <location>
        <position position="649"/>
    </location>
</feature>
<feature type="compositionally biased region" description="Pro residues" evidence="2">
    <location>
        <begin position="378"/>
        <end position="398"/>
    </location>
</feature>
<feature type="region of interest" description="Disordered" evidence="2">
    <location>
        <begin position="48"/>
        <end position="101"/>
    </location>
</feature>
<feature type="compositionally biased region" description="Low complexity" evidence="2">
    <location>
        <begin position="215"/>
        <end position="231"/>
    </location>
</feature>
<feature type="compositionally biased region" description="Pro residues" evidence="2">
    <location>
        <begin position="79"/>
        <end position="90"/>
    </location>
</feature>
<dbReference type="PANTHER" id="PTHR14429">
    <property type="entry name" value="FIBROSIN FAMILY MEMBER"/>
    <property type="match status" value="1"/>
</dbReference>
<keyword evidence="4" id="KW-1185">Reference proteome</keyword>
<accession>A0A653CFR6</accession>
<gene>
    <name evidence="3" type="ORF">CALMAC_LOCUS8733</name>
</gene>
<dbReference type="PANTHER" id="PTHR14429:SF22">
    <property type="entry name" value="AGAP013055-PA"/>
    <property type="match status" value="1"/>
</dbReference>
<feature type="compositionally biased region" description="Low complexity" evidence="2">
    <location>
        <begin position="266"/>
        <end position="281"/>
    </location>
</feature>
<evidence type="ECO:0000313" key="4">
    <source>
        <dbReference type="Proteomes" id="UP000410492"/>
    </source>
</evidence>
<feature type="compositionally biased region" description="Pro residues" evidence="2">
    <location>
        <begin position="421"/>
        <end position="432"/>
    </location>
</feature>
<feature type="region of interest" description="Disordered" evidence="2">
    <location>
        <begin position="316"/>
        <end position="358"/>
    </location>
</feature>
<feature type="compositionally biased region" description="Low complexity" evidence="2">
    <location>
        <begin position="91"/>
        <end position="101"/>
    </location>
</feature>
<feature type="region of interest" description="Disordered" evidence="2">
    <location>
        <begin position="370"/>
        <end position="411"/>
    </location>
</feature>
<dbReference type="EMBL" id="CAACVG010007724">
    <property type="protein sequence ID" value="VEN46732.1"/>
    <property type="molecule type" value="Genomic_DNA"/>
</dbReference>
<evidence type="ECO:0000256" key="2">
    <source>
        <dbReference type="SAM" id="MobiDB-lite"/>
    </source>
</evidence>
<dbReference type="InterPro" id="IPR023246">
    <property type="entry name" value="AUTS2"/>
</dbReference>
<evidence type="ECO:0000256" key="1">
    <source>
        <dbReference type="ARBA" id="ARBA00022553"/>
    </source>
</evidence>
<feature type="compositionally biased region" description="Low complexity" evidence="2">
    <location>
        <begin position="168"/>
        <end position="181"/>
    </location>
</feature>
<dbReference type="OrthoDB" id="10060000at2759"/>
<organism evidence="3 4">
    <name type="scientific">Callosobruchus maculatus</name>
    <name type="common">Southern cowpea weevil</name>
    <name type="synonym">Pulse bruchid</name>
    <dbReference type="NCBI Taxonomy" id="64391"/>
    <lineage>
        <taxon>Eukaryota</taxon>
        <taxon>Metazoa</taxon>
        <taxon>Ecdysozoa</taxon>
        <taxon>Arthropoda</taxon>
        <taxon>Hexapoda</taxon>
        <taxon>Insecta</taxon>
        <taxon>Pterygota</taxon>
        <taxon>Neoptera</taxon>
        <taxon>Endopterygota</taxon>
        <taxon>Coleoptera</taxon>
        <taxon>Polyphaga</taxon>
        <taxon>Cucujiformia</taxon>
        <taxon>Chrysomeloidea</taxon>
        <taxon>Chrysomelidae</taxon>
        <taxon>Bruchinae</taxon>
        <taxon>Bruchini</taxon>
        <taxon>Callosobruchus</taxon>
    </lineage>
</organism>
<dbReference type="AlphaFoldDB" id="A0A653CFR6"/>
<protein>
    <submittedName>
        <fullName evidence="3">Uncharacterized protein</fullName>
    </submittedName>
</protein>
<evidence type="ECO:0000313" key="3">
    <source>
        <dbReference type="EMBL" id="VEN46732.1"/>
    </source>
</evidence>
<feature type="compositionally biased region" description="Polar residues" evidence="2">
    <location>
        <begin position="54"/>
        <end position="75"/>
    </location>
</feature>
<reference evidence="3 4" key="1">
    <citation type="submission" date="2019-01" db="EMBL/GenBank/DDBJ databases">
        <authorList>
            <person name="Sayadi A."/>
        </authorList>
    </citation>
    <scope>NUCLEOTIDE SEQUENCE [LARGE SCALE GENOMIC DNA]</scope>
</reference>
<proteinExistence type="predicted"/>
<feature type="compositionally biased region" description="Pro residues" evidence="2">
    <location>
        <begin position="322"/>
        <end position="337"/>
    </location>
</feature>
<feature type="non-terminal residue" evidence="3">
    <location>
        <position position="1"/>
    </location>
</feature>
<feature type="compositionally biased region" description="Polar residues" evidence="2">
    <location>
        <begin position="189"/>
        <end position="200"/>
    </location>
</feature>
<keyword evidence="1" id="KW-0597">Phosphoprotein</keyword>
<feature type="region of interest" description="Disordered" evidence="2">
    <location>
        <begin position="416"/>
        <end position="435"/>
    </location>
</feature>
<sequence>AAQPTGALAGARPTAAPAAAPVYTRVRGTGGGRRRSGRFAGIASWQAWSDARRPSSTAGGRTTGHGVTTSFSGRSTAVRPPPPQGLPPTVPVSMPQPAAAAPVAAHHPHPVEAAPAGVPPMGGHAVRTDSPAVATSANAAVAPSLGQYHHPAYTPHHHHHQHHHQQHHQPLYAPYATATTGAPPPYNTSAAPTTPYSTHQPAPITTVVGGKLIGQQPPTTTLPPSGQQQQQDDSKPVIVGAAGQQPPQPPTQVTRGPSPVREVRESYSNVSSLSRSTVTTCSTSTAAVVSSALTGSTVAALTSSLSTVPSAASAAAVAKQQWPPPPQQQSHPPPPPQQQQQQPPGMLPPSSIAQPPAAVVQQVVPTAPPQIQPTAAAPAPPPVVARLTPPPQTRPTPPLHGGYPSAAAAAQSTTGMFAAPTLPPPPPAPAPVPVAVSQQSPIAPAPTVSAVPPSAAAPAVAAPNPNPFSAESLFQSGKYQTNQADMLRRELDNRFLASQDRSLGVAPPPYLRTEMHQHQHHHTHVHQHTSLLPPTAASSLYPSPLSMSPMERLSRRTQSCFKDIPKLGGVESPFYRQNLGLPGAYPGYTPGLIHPGLTTGPTPFVPPNHLPTFQPKSLTPQDPTKPRIVVCKSSLYFHILEVFDLRILK</sequence>
<dbReference type="Proteomes" id="UP000410492">
    <property type="component" value="Unassembled WGS sequence"/>
</dbReference>
<feature type="compositionally biased region" description="Basic residues" evidence="2">
    <location>
        <begin position="155"/>
        <end position="167"/>
    </location>
</feature>
<name>A0A653CFR6_CALMS</name>
<feature type="region of interest" description="Disordered" evidence="2">
    <location>
        <begin position="147"/>
        <end position="281"/>
    </location>
</feature>